<dbReference type="InterPro" id="IPR058245">
    <property type="entry name" value="NreC/VraR/RcsB-like_REC"/>
</dbReference>
<evidence type="ECO:0000313" key="7">
    <source>
        <dbReference type="Proteomes" id="UP001501470"/>
    </source>
</evidence>
<dbReference type="PANTHER" id="PTHR43214:SF43">
    <property type="entry name" value="TWO-COMPONENT RESPONSE REGULATOR"/>
    <property type="match status" value="1"/>
</dbReference>
<protein>
    <submittedName>
        <fullName evidence="6">Response regulator transcription factor</fullName>
    </submittedName>
</protein>
<evidence type="ECO:0000256" key="3">
    <source>
        <dbReference type="PROSITE-ProRule" id="PRU00169"/>
    </source>
</evidence>
<dbReference type="PANTHER" id="PTHR43214">
    <property type="entry name" value="TWO-COMPONENT RESPONSE REGULATOR"/>
    <property type="match status" value="1"/>
</dbReference>
<dbReference type="EMBL" id="BAAAQD010000007">
    <property type="protein sequence ID" value="GAA1518887.1"/>
    <property type="molecule type" value="Genomic_DNA"/>
</dbReference>
<sequence>MTFPVGVPVGILVVDDNPIVRAAVRGILDGDDGLRVLGEAANGREALAAARRLRPAVTLLDHRMPVADGLSVIGVLAQHSAVLVLTSDDHPDLIRGMLHQGARGYLVHGEFSPAELLRAVHEVARGRGWLSPVAASVAASVVASVGRDQHRRRDGRSRFGLTDREEDVMGLLCRGLSNAAIARQLLLTEKTVKNHLNHVFAKLHVRSRTEAVVRWTTPDP</sequence>
<proteinExistence type="predicted"/>
<dbReference type="CDD" id="cd17535">
    <property type="entry name" value="REC_NarL-like"/>
    <property type="match status" value="1"/>
</dbReference>
<dbReference type="InterPro" id="IPR000792">
    <property type="entry name" value="Tscrpt_reg_LuxR_C"/>
</dbReference>
<dbReference type="InterPro" id="IPR011006">
    <property type="entry name" value="CheY-like_superfamily"/>
</dbReference>
<evidence type="ECO:0000259" key="4">
    <source>
        <dbReference type="PROSITE" id="PS50043"/>
    </source>
</evidence>
<keyword evidence="1 3" id="KW-0597">Phosphoprotein</keyword>
<dbReference type="Gene3D" id="3.40.50.2300">
    <property type="match status" value="1"/>
</dbReference>
<keyword evidence="2" id="KW-0238">DNA-binding</keyword>
<feature type="modified residue" description="4-aspartylphosphate" evidence="3">
    <location>
        <position position="61"/>
    </location>
</feature>
<dbReference type="InterPro" id="IPR039420">
    <property type="entry name" value="WalR-like"/>
</dbReference>
<dbReference type="CDD" id="cd06170">
    <property type="entry name" value="LuxR_C_like"/>
    <property type="match status" value="1"/>
</dbReference>
<evidence type="ECO:0000313" key="6">
    <source>
        <dbReference type="EMBL" id="GAA1518887.1"/>
    </source>
</evidence>
<dbReference type="SMART" id="SM00421">
    <property type="entry name" value="HTH_LUXR"/>
    <property type="match status" value="1"/>
</dbReference>
<evidence type="ECO:0000256" key="2">
    <source>
        <dbReference type="ARBA" id="ARBA00023125"/>
    </source>
</evidence>
<dbReference type="Pfam" id="PF00072">
    <property type="entry name" value="Response_reg"/>
    <property type="match status" value="1"/>
</dbReference>
<accession>A0ABP4LC40</accession>
<evidence type="ECO:0000256" key="1">
    <source>
        <dbReference type="ARBA" id="ARBA00022553"/>
    </source>
</evidence>
<dbReference type="PROSITE" id="PS00622">
    <property type="entry name" value="HTH_LUXR_1"/>
    <property type="match status" value="1"/>
</dbReference>
<name>A0ABP4LC40_9ACTN</name>
<dbReference type="InterPro" id="IPR001789">
    <property type="entry name" value="Sig_transdc_resp-reg_receiver"/>
</dbReference>
<feature type="domain" description="HTH luxR-type" evidence="4">
    <location>
        <begin position="154"/>
        <end position="219"/>
    </location>
</feature>
<feature type="domain" description="Response regulatory" evidence="5">
    <location>
        <begin position="10"/>
        <end position="123"/>
    </location>
</feature>
<dbReference type="Pfam" id="PF00196">
    <property type="entry name" value="GerE"/>
    <property type="match status" value="1"/>
</dbReference>
<dbReference type="PROSITE" id="PS50110">
    <property type="entry name" value="RESPONSE_REGULATORY"/>
    <property type="match status" value="1"/>
</dbReference>
<dbReference type="PROSITE" id="PS50043">
    <property type="entry name" value="HTH_LUXR_2"/>
    <property type="match status" value="1"/>
</dbReference>
<reference evidence="7" key="1">
    <citation type="journal article" date="2019" name="Int. J. Syst. Evol. Microbiol.">
        <title>The Global Catalogue of Microorganisms (GCM) 10K type strain sequencing project: providing services to taxonomists for standard genome sequencing and annotation.</title>
        <authorList>
            <consortium name="The Broad Institute Genomics Platform"/>
            <consortium name="The Broad Institute Genome Sequencing Center for Infectious Disease"/>
            <person name="Wu L."/>
            <person name="Ma J."/>
        </authorList>
    </citation>
    <scope>NUCLEOTIDE SEQUENCE [LARGE SCALE GENOMIC DNA]</scope>
    <source>
        <strain evidence="7">JCM 15933</strain>
    </source>
</reference>
<dbReference type="Proteomes" id="UP001501470">
    <property type="component" value="Unassembled WGS sequence"/>
</dbReference>
<comment type="caution">
    <text evidence="6">The sequence shown here is derived from an EMBL/GenBank/DDBJ whole genome shotgun (WGS) entry which is preliminary data.</text>
</comment>
<evidence type="ECO:0000259" key="5">
    <source>
        <dbReference type="PROSITE" id="PS50110"/>
    </source>
</evidence>
<dbReference type="PRINTS" id="PR00038">
    <property type="entry name" value="HTHLUXR"/>
</dbReference>
<gene>
    <name evidence="6" type="ORF">GCM10009827_037630</name>
</gene>
<dbReference type="SMART" id="SM00448">
    <property type="entry name" value="REC"/>
    <property type="match status" value="1"/>
</dbReference>
<organism evidence="6 7">
    <name type="scientific">Dactylosporangium maewongense</name>
    <dbReference type="NCBI Taxonomy" id="634393"/>
    <lineage>
        <taxon>Bacteria</taxon>
        <taxon>Bacillati</taxon>
        <taxon>Actinomycetota</taxon>
        <taxon>Actinomycetes</taxon>
        <taxon>Micromonosporales</taxon>
        <taxon>Micromonosporaceae</taxon>
        <taxon>Dactylosporangium</taxon>
    </lineage>
</organism>
<dbReference type="RefSeq" id="WP_344503264.1">
    <property type="nucleotide sequence ID" value="NZ_BAAAQD010000007.1"/>
</dbReference>
<keyword evidence="7" id="KW-1185">Reference proteome</keyword>
<dbReference type="SUPFAM" id="SSF52172">
    <property type="entry name" value="CheY-like"/>
    <property type="match status" value="1"/>
</dbReference>